<keyword evidence="6" id="KW-0472">Membrane</keyword>
<evidence type="ECO:0000313" key="8">
    <source>
        <dbReference type="Proteomes" id="UP000236161"/>
    </source>
</evidence>
<dbReference type="AlphaFoldDB" id="A0A2I0A2R4"/>
<keyword evidence="2 4" id="KW-0221">Differentiation</keyword>
<dbReference type="InterPro" id="IPR012474">
    <property type="entry name" value="Frigida"/>
</dbReference>
<keyword evidence="4" id="KW-0217">Developmental protein</keyword>
<protein>
    <recommendedName>
        <fullName evidence="4">FRIGIDA-like protein</fullName>
    </recommendedName>
</protein>
<dbReference type="PANTHER" id="PTHR31791:SF47">
    <property type="entry name" value="INACTIVE FRIGIDA-LIKE PROTEIN 2"/>
    <property type="match status" value="1"/>
</dbReference>
<proteinExistence type="inferred from homology"/>
<dbReference type="Proteomes" id="UP000236161">
    <property type="component" value="Unassembled WGS sequence"/>
</dbReference>
<keyword evidence="8" id="KW-1185">Reference proteome</keyword>
<keyword evidence="6" id="KW-0812">Transmembrane</keyword>
<evidence type="ECO:0000256" key="5">
    <source>
        <dbReference type="SAM" id="MobiDB-lite"/>
    </source>
</evidence>
<feature type="transmembrane region" description="Helical" evidence="6">
    <location>
        <begin position="205"/>
        <end position="228"/>
    </location>
</feature>
<dbReference type="EMBL" id="KZ452037">
    <property type="protein sequence ID" value="PKA49840.1"/>
    <property type="molecule type" value="Genomic_DNA"/>
</dbReference>
<dbReference type="OrthoDB" id="1166059at2759"/>
<feature type="region of interest" description="Disordered" evidence="5">
    <location>
        <begin position="382"/>
        <end position="424"/>
    </location>
</feature>
<dbReference type="GO" id="GO:0030154">
    <property type="term" value="P:cell differentiation"/>
    <property type="evidence" value="ECO:0007669"/>
    <property type="project" value="UniProtKB-KW"/>
</dbReference>
<reference evidence="7 8" key="1">
    <citation type="journal article" date="2017" name="Nature">
        <title>The Apostasia genome and the evolution of orchids.</title>
        <authorList>
            <person name="Zhang G.Q."/>
            <person name="Liu K.W."/>
            <person name="Li Z."/>
            <person name="Lohaus R."/>
            <person name="Hsiao Y.Y."/>
            <person name="Niu S.C."/>
            <person name="Wang J.Y."/>
            <person name="Lin Y.C."/>
            <person name="Xu Q."/>
            <person name="Chen L.J."/>
            <person name="Yoshida K."/>
            <person name="Fujiwara S."/>
            <person name="Wang Z.W."/>
            <person name="Zhang Y.Q."/>
            <person name="Mitsuda N."/>
            <person name="Wang M."/>
            <person name="Liu G.H."/>
            <person name="Pecoraro L."/>
            <person name="Huang H.X."/>
            <person name="Xiao X.J."/>
            <person name="Lin M."/>
            <person name="Wu X.Y."/>
            <person name="Wu W.L."/>
            <person name="Chen Y.Y."/>
            <person name="Chang S.B."/>
            <person name="Sakamoto S."/>
            <person name="Ohme-Takagi M."/>
            <person name="Yagi M."/>
            <person name="Zeng S.J."/>
            <person name="Shen C.Y."/>
            <person name="Yeh C.M."/>
            <person name="Luo Y.B."/>
            <person name="Tsai W.C."/>
            <person name="Van de Peer Y."/>
            <person name="Liu Z.J."/>
        </authorList>
    </citation>
    <scope>NUCLEOTIDE SEQUENCE [LARGE SCALE GENOMIC DNA]</scope>
    <source>
        <strain evidence="8">cv. Shenzhen</strain>
        <tissue evidence="7">Stem</tissue>
    </source>
</reference>
<evidence type="ECO:0000313" key="7">
    <source>
        <dbReference type="EMBL" id="PKA49840.1"/>
    </source>
</evidence>
<dbReference type="PANTHER" id="PTHR31791">
    <property type="entry name" value="FRIGIDA-LIKE PROTEIN 3-RELATED"/>
    <property type="match status" value="1"/>
</dbReference>
<dbReference type="STRING" id="1088818.A0A2I0A2R4"/>
<accession>A0A2I0A2R4</accession>
<sequence>MSTSDIQAAINSIPAKMENLRKAFEALQSYSSAVDKFALVWKDIEDHFSSIGKSIEERFRELEGKREPLALENPASAPQTAGKVVEEKENPEVEPRPELKSLCVKMDGIGLRSYLADIQKDLPDILPEIVSALRFAQDPVMLVFNSLDGFLSSKGVKEQRRICVVILECLHLLAPEIKPIARDKAMVVALEWKKTIADGKGNNNIVMGFLLLVVTFGLVSSFAVDDILDLLVMVARRKQTVDLCRSAGLQEKMPDLVSGIVMFMHEHDFGVDGDIHAFYLPDFVEKLINQGKHAQAVKFVLGFNLVDKYSPAFLLQSYLKESRKAAQAVRQKGNNSNQAKNEANAKEIAALKEVIKTVEECKLGSVYSCENHLKRIEQLEKEKAGRKRAANGSSIATPNSNVKGKKQQLQQPNKRPRPSTSVAPVAAMSPLSHDLPHFGLHDRTPYMGPAGSYGLVPVPSLYDHSSSSLSANHVRLGGTRAPPQSYLYSLPSQTASAASAYGDRALTYGSYSMSGLPSYNPSLYP</sequence>
<evidence type="ECO:0000256" key="3">
    <source>
        <dbReference type="ARBA" id="ARBA00023089"/>
    </source>
</evidence>
<gene>
    <name evidence="7" type="primary">FRI</name>
    <name evidence="7" type="ORF">AXF42_Ash004382</name>
</gene>
<keyword evidence="6" id="KW-1133">Transmembrane helix</keyword>
<name>A0A2I0A2R4_9ASPA</name>
<evidence type="ECO:0000256" key="6">
    <source>
        <dbReference type="SAM" id="Phobius"/>
    </source>
</evidence>
<evidence type="ECO:0000256" key="4">
    <source>
        <dbReference type="RuleBase" id="RU364012"/>
    </source>
</evidence>
<evidence type="ECO:0000256" key="1">
    <source>
        <dbReference type="ARBA" id="ARBA00008956"/>
    </source>
</evidence>
<keyword evidence="3 4" id="KW-0287">Flowering</keyword>
<comment type="similarity">
    <text evidence="1 4">Belongs to the Frigida family.</text>
</comment>
<organism evidence="7 8">
    <name type="scientific">Apostasia shenzhenica</name>
    <dbReference type="NCBI Taxonomy" id="1088818"/>
    <lineage>
        <taxon>Eukaryota</taxon>
        <taxon>Viridiplantae</taxon>
        <taxon>Streptophyta</taxon>
        <taxon>Embryophyta</taxon>
        <taxon>Tracheophyta</taxon>
        <taxon>Spermatophyta</taxon>
        <taxon>Magnoliopsida</taxon>
        <taxon>Liliopsida</taxon>
        <taxon>Asparagales</taxon>
        <taxon>Orchidaceae</taxon>
        <taxon>Apostasioideae</taxon>
        <taxon>Apostasia</taxon>
    </lineage>
</organism>
<dbReference type="GO" id="GO:0009908">
    <property type="term" value="P:flower development"/>
    <property type="evidence" value="ECO:0007669"/>
    <property type="project" value="UniProtKB-KW"/>
</dbReference>
<evidence type="ECO:0000256" key="2">
    <source>
        <dbReference type="ARBA" id="ARBA00022782"/>
    </source>
</evidence>
<feature type="compositionally biased region" description="Polar residues" evidence="5">
    <location>
        <begin position="391"/>
        <end position="422"/>
    </location>
</feature>
<feature type="region of interest" description="Disordered" evidence="5">
    <location>
        <begin position="67"/>
        <end position="92"/>
    </location>
</feature>
<dbReference type="Pfam" id="PF07899">
    <property type="entry name" value="Frigida"/>
    <property type="match status" value="2"/>
</dbReference>